<gene>
    <name evidence="3" type="ORF">ATL17_0576</name>
</gene>
<proteinExistence type="predicted"/>
<dbReference type="OrthoDB" id="9800206at2"/>
<comment type="caution">
    <text evidence="3">The sequence shown here is derived from an EMBL/GenBank/DDBJ whole genome shotgun (WGS) entry which is preliminary data.</text>
</comment>
<evidence type="ECO:0000313" key="3">
    <source>
        <dbReference type="EMBL" id="TDQ66574.1"/>
    </source>
</evidence>
<protein>
    <submittedName>
        <fullName evidence="3">Uncharacterized protein</fullName>
    </submittedName>
</protein>
<feature type="chain" id="PRO_5020774074" evidence="2">
    <location>
        <begin position="31"/>
        <end position="324"/>
    </location>
</feature>
<dbReference type="Proteomes" id="UP000295391">
    <property type="component" value="Unassembled WGS sequence"/>
</dbReference>
<keyword evidence="2" id="KW-0732">Signal</keyword>
<reference evidence="3 4" key="1">
    <citation type="submission" date="2019-03" db="EMBL/GenBank/DDBJ databases">
        <title>Genomic Encyclopedia of Type Strains, Phase III (KMG-III): the genomes of soil and plant-associated and newly described type strains.</title>
        <authorList>
            <person name="Whitman W."/>
        </authorList>
    </citation>
    <scope>NUCLEOTIDE SEQUENCE [LARGE SCALE GENOMIC DNA]</scope>
    <source>
        <strain evidence="3 4">CGMCC 1.7002</strain>
    </source>
</reference>
<evidence type="ECO:0000313" key="4">
    <source>
        <dbReference type="Proteomes" id="UP000295391"/>
    </source>
</evidence>
<organism evidence="3 4">
    <name type="scientific">Maritalea mobilis</name>
    <dbReference type="NCBI Taxonomy" id="483324"/>
    <lineage>
        <taxon>Bacteria</taxon>
        <taxon>Pseudomonadati</taxon>
        <taxon>Pseudomonadota</taxon>
        <taxon>Alphaproteobacteria</taxon>
        <taxon>Hyphomicrobiales</taxon>
        <taxon>Devosiaceae</taxon>
        <taxon>Maritalea</taxon>
    </lineage>
</organism>
<dbReference type="AlphaFoldDB" id="A0A4R6VV36"/>
<dbReference type="EMBL" id="SNYR01000001">
    <property type="protein sequence ID" value="TDQ66574.1"/>
    <property type="molecule type" value="Genomic_DNA"/>
</dbReference>
<feature type="region of interest" description="Disordered" evidence="1">
    <location>
        <begin position="35"/>
        <end position="78"/>
    </location>
</feature>
<feature type="signal peptide" evidence="2">
    <location>
        <begin position="1"/>
        <end position="30"/>
    </location>
</feature>
<keyword evidence="4" id="KW-1185">Reference proteome</keyword>
<name>A0A4R6VV36_9HYPH</name>
<evidence type="ECO:0000256" key="1">
    <source>
        <dbReference type="SAM" id="MobiDB-lite"/>
    </source>
</evidence>
<dbReference type="RefSeq" id="WP_133571260.1">
    <property type="nucleotide sequence ID" value="NZ_SNYR01000001.1"/>
</dbReference>
<evidence type="ECO:0000256" key="2">
    <source>
        <dbReference type="SAM" id="SignalP"/>
    </source>
</evidence>
<sequence length="324" mass="34682">MVTLKRPHLALAASILMAASLFAPHHAAFAQEVAPVPPPRPAELTDGEPETPTAEPSDSTPDQPVVQPTPKPGKPQPVTISAKVAEEGDIIPQGIVWRVFSTTPNDQGELDLLDKSEETPAVFSLSPGQYVVHAAYGLAQASDTVTVEPGPNQIDIILDVGGLKLNASISGDINIPDRFLRFNVHTRDAEGQSVLVARAVQPDQTLHLNSGTYSVTSYFGNVNATAKADLQVKPGQLTEATLYHKAAQVTFKLVSEPGGEAIADTSWIVKTQSGETVYEEATAFPATVLAQGEYILLARLGDRVFNREFEVLPGLPREIEIITQ</sequence>
<accession>A0A4R6VV36</accession>